<evidence type="ECO:0000313" key="2">
    <source>
        <dbReference type="EMBL" id="CAB4180006.1"/>
    </source>
</evidence>
<name>A0A6J5QCA4_9CAUD</name>
<sequence>MATKVKMSKKQEEPDVGQANIDRAMIDKRNKYESETADKFGLGDSPSKDFSGSDYYKGKKAGGSCKGYAKGGSASSRGDGCATKGHTKGRMI</sequence>
<feature type="region of interest" description="Disordered" evidence="1">
    <location>
        <begin position="34"/>
        <end position="53"/>
    </location>
</feature>
<dbReference type="EMBL" id="LR797001">
    <property type="protein sequence ID" value="CAB4180006.1"/>
    <property type="molecule type" value="Genomic_DNA"/>
</dbReference>
<feature type="region of interest" description="Disordered" evidence="1">
    <location>
        <begin position="60"/>
        <end position="92"/>
    </location>
</feature>
<reference evidence="2" key="1">
    <citation type="submission" date="2020-05" db="EMBL/GenBank/DDBJ databases">
        <authorList>
            <person name="Chiriac C."/>
            <person name="Salcher M."/>
            <person name="Ghai R."/>
            <person name="Kavagutti S V."/>
        </authorList>
    </citation>
    <scope>NUCLEOTIDE SEQUENCE</scope>
</reference>
<protein>
    <submittedName>
        <fullName evidence="2">Uncharacterized protein</fullName>
    </submittedName>
</protein>
<gene>
    <name evidence="2" type="ORF">UFOVP1043_3</name>
</gene>
<evidence type="ECO:0000256" key="1">
    <source>
        <dbReference type="SAM" id="MobiDB-lite"/>
    </source>
</evidence>
<accession>A0A6J5QCA4</accession>
<proteinExistence type="predicted"/>
<feature type="region of interest" description="Disordered" evidence="1">
    <location>
        <begin position="1"/>
        <end position="24"/>
    </location>
</feature>
<organism evidence="2">
    <name type="scientific">uncultured Caudovirales phage</name>
    <dbReference type="NCBI Taxonomy" id="2100421"/>
    <lineage>
        <taxon>Viruses</taxon>
        <taxon>Duplodnaviria</taxon>
        <taxon>Heunggongvirae</taxon>
        <taxon>Uroviricota</taxon>
        <taxon>Caudoviricetes</taxon>
        <taxon>Peduoviridae</taxon>
        <taxon>Maltschvirus</taxon>
        <taxon>Maltschvirus maltsch</taxon>
    </lineage>
</organism>